<dbReference type="EMBL" id="BNEC01000005">
    <property type="protein sequence ID" value="GHI73675.1"/>
    <property type="molecule type" value="Genomic_DNA"/>
</dbReference>
<sequence>MVHPVSLAGGWLADRIPGSCRAVLWGGILIACPPLRHGGGRRPAGRKRPVRRGRVRGDTSEAIGGWEQMIIRTDFPYDTTHEDVRIPLPDGVELYARIWRPVTDEPVPALLEYLPYRLTDWTAPRDRQRHPWYAGHGYASVRVDMRGHGCSGGLPGDEYDARELADGVAVVEWLAAQPWCTGSVGMFGISWGGSNSLQIAALAPEPLKAVVSVCSTDDRYDNDVHYMGGSVLAVDMHAWAATMLAFASRPPDPQFVGDDWRRQWLERLEAVEPLIHTWLSHQTRDAYWRHGSVCEGYPAIGAAVLAVGGWHDPYRDTVLRLVEHLPSARVRGLIGPWSHQYPDRGLPPGPAIGFLQETLRWWDHWLKGADNGVMEEPLLRTWISESHPPATVYEELPGRWVGERSWPSASVIPVPYVFQGAPVEVASPQHTGLDAGRFFPFGNDADLPPDQREEDAKSACFEFPVGREEPVEILGRPSVTLRLRLDVPYGQVVARLCDVAPDGSSTLVTRGALNLSARRGRDRAMPWPVGAYEDVAFELNGIGHAFAPGHRIRLAVSSAYWPWIWPRAGSEAGWTLDPAGSALTLPVRAGSAADGGIVFEAPEQAEPLGVVFPETLDERRPERLVVRDVARGTWRLEVDPRYGGTRVYPDGLEYDEDAQEVYEIQDADALSARTRSRWRIRLHRPELGWDARVETRSEISCDEGGFLTSNEVVCREGDEVVFHRTWERRLPRAAG</sequence>
<dbReference type="PANTHER" id="PTHR43056:SF10">
    <property type="entry name" value="COCE_NOND FAMILY, PUTATIVE (AFU_ORTHOLOGUE AFUA_7G00600)-RELATED"/>
    <property type="match status" value="1"/>
</dbReference>
<evidence type="ECO:0000313" key="3">
    <source>
        <dbReference type="EMBL" id="GHI73675.1"/>
    </source>
</evidence>
<dbReference type="PANTHER" id="PTHR43056">
    <property type="entry name" value="PEPTIDASE S9 PROLYL OLIGOPEPTIDASE"/>
    <property type="match status" value="1"/>
</dbReference>
<evidence type="ECO:0000259" key="2">
    <source>
        <dbReference type="SMART" id="SM00939"/>
    </source>
</evidence>
<dbReference type="Gene3D" id="3.40.50.1820">
    <property type="entry name" value="alpha/beta hydrolase"/>
    <property type="match status" value="2"/>
</dbReference>
<dbReference type="Gene3D" id="2.60.120.260">
    <property type="entry name" value="Galactose-binding domain-like"/>
    <property type="match status" value="1"/>
</dbReference>
<dbReference type="InterPro" id="IPR029058">
    <property type="entry name" value="AB_hydrolase_fold"/>
</dbReference>
<dbReference type="NCBIfam" id="TIGR00976">
    <property type="entry name" value="CocE_NonD"/>
    <property type="match status" value="1"/>
</dbReference>
<feature type="domain" description="Xaa-Pro dipeptidyl-peptidase C-terminal" evidence="2">
    <location>
        <begin position="359"/>
        <end position="584"/>
    </location>
</feature>
<dbReference type="Pfam" id="PF08530">
    <property type="entry name" value="PepX_C"/>
    <property type="match status" value="1"/>
</dbReference>
<accession>A0ABQ3SZV3</accession>
<keyword evidence="1" id="KW-0378">Hydrolase</keyword>
<protein>
    <submittedName>
        <fullName evidence="3">Peptidase S15</fullName>
    </submittedName>
</protein>
<dbReference type="InterPro" id="IPR000383">
    <property type="entry name" value="Xaa-Pro-like_dom"/>
</dbReference>
<dbReference type="SMART" id="SM00939">
    <property type="entry name" value="PepX_C"/>
    <property type="match status" value="1"/>
</dbReference>
<proteinExistence type="predicted"/>
<keyword evidence="4" id="KW-1185">Reference proteome</keyword>
<dbReference type="Proteomes" id="UP000613974">
    <property type="component" value="Unassembled WGS sequence"/>
</dbReference>
<gene>
    <name evidence="3" type="ORF">Snoj_75930</name>
</gene>
<evidence type="ECO:0000256" key="1">
    <source>
        <dbReference type="ARBA" id="ARBA00022801"/>
    </source>
</evidence>
<comment type="caution">
    <text evidence="3">The sequence shown here is derived from an EMBL/GenBank/DDBJ whole genome shotgun (WGS) entry which is preliminary data.</text>
</comment>
<dbReference type="InterPro" id="IPR005674">
    <property type="entry name" value="CocE/Ser_esterase"/>
</dbReference>
<evidence type="ECO:0000313" key="4">
    <source>
        <dbReference type="Proteomes" id="UP000613974"/>
    </source>
</evidence>
<dbReference type="SUPFAM" id="SSF49785">
    <property type="entry name" value="Galactose-binding domain-like"/>
    <property type="match status" value="1"/>
</dbReference>
<name>A0ABQ3SZV3_9ACTN</name>
<reference evidence="4" key="1">
    <citation type="submission" date="2023-07" db="EMBL/GenBank/DDBJ databases">
        <title>Whole genome shotgun sequence of Streptomyces nojiriensis NBRC 13794.</title>
        <authorList>
            <person name="Komaki H."/>
            <person name="Tamura T."/>
        </authorList>
    </citation>
    <scope>NUCLEOTIDE SEQUENCE [LARGE SCALE GENOMIC DNA]</scope>
    <source>
        <strain evidence="4">NBRC 13794</strain>
    </source>
</reference>
<dbReference type="Pfam" id="PF02129">
    <property type="entry name" value="Peptidase_S15"/>
    <property type="match status" value="1"/>
</dbReference>
<dbReference type="SUPFAM" id="SSF53474">
    <property type="entry name" value="alpha/beta-Hydrolases"/>
    <property type="match status" value="1"/>
</dbReference>
<dbReference type="InterPro" id="IPR008979">
    <property type="entry name" value="Galactose-bd-like_sf"/>
</dbReference>
<dbReference type="InterPro" id="IPR013736">
    <property type="entry name" value="Xaa-Pro_dipept_C"/>
</dbReference>
<organism evidence="3 4">
    <name type="scientific">Streptomyces nojiriensis</name>
    <dbReference type="NCBI Taxonomy" id="66374"/>
    <lineage>
        <taxon>Bacteria</taxon>
        <taxon>Bacillati</taxon>
        <taxon>Actinomycetota</taxon>
        <taxon>Actinomycetes</taxon>
        <taxon>Kitasatosporales</taxon>
        <taxon>Streptomycetaceae</taxon>
        <taxon>Streptomyces</taxon>
    </lineage>
</organism>
<dbReference type="InterPro" id="IPR050585">
    <property type="entry name" value="Xaa-Pro_dipeptidyl-ppase/CocE"/>
</dbReference>